<keyword evidence="1" id="KW-1133">Transmembrane helix</keyword>
<evidence type="ECO:0000256" key="1">
    <source>
        <dbReference type="SAM" id="Phobius"/>
    </source>
</evidence>
<keyword evidence="1" id="KW-0812">Transmembrane</keyword>
<dbReference type="NCBIfam" id="NF037968">
    <property type="entry name" value="SemiSWEET_2"/>
    <property type="match status" value="1"/>
</dbReference>
<accession>A0A2T3HK66</accession>
<dbReference type="Gene3D" id="1.20.1280.290">
    <property type="match status" value="1"/>
</dbReference>
<evidence type="ECO:0000313" key="2">
    <source>
        <dbReference type="EMBL" id="PST82826.1"/>
    </source>
</evidence>
<reference evidence="2 3" key="1">
    <citation type="submission" date="2018-03" db="EMBL/GenBank/DDBJ databases">
        <authorList>
            <person name="Keele B.F."/>
        </authorList>
    </citation>
    <scope>NUCLEOTIDE SEQUENCE [LARGE SCALE GENOMIC DNA]</scope>
    <source>
        <strain evidence="2 3">YL28-9</strain>
    </source>
</reference>
<sequence>MEQYAIYIGMASGICTGISALPQLVKVIRTRKADDISYWMLSILVAGLAGWVWYGTIRGDYPLIITNGFGFLVNSMIILFAARYRTAGKKHGSNTPV</sequence>
<dbReference type="InterPro" id="IPR047662">
    <property type="entry name" value="SemiSWEET"/>
</dbReference>
<feature type="transmembrane region" description="Helical" evidence="1">
    <location>
        <begin position="6"/>
        <end position="24"/>
    </location>
</feature>
<dbReference type="AlphaFoldDB" id="A0A2T3HK66"/>
<keyword evidence="3" id="KW-1185">Reference proteome</keyword>
<evidence type="ECO:0008006" key="4">
    <source>
        <dbReference type="Google" id="ProtNLM"/>
    </source>
</evidence>
<feature type="transmembrane region" description="Helical" evidence="1">
    <location>
        <begin position="36"/>
        <end position="55"/>
    </location>
</feature>
<comment type="caution">
    <text evidence="2">The sequence shown here is derived from an EMBL/GenBank/DDBJ whole genome shotgun (WGS) entry which is preliminary data.</text>
</comment>
<evidence type="ECO:0000313" key="3">
    <source>
        <dbReference type="Proteomes" id="UP000240912"/>
    </source>
</evidence>
<organism evidence="2 3">
    <name type="scientific">Pedobacter yulinensis</name>
    <dbReference type="NCBI Taxonomy" id="2126353"/>
    <lineage>
        <taxon>Bacteria</taxon>
        <taxon>Pseudomonadati</taxon>
        <taxon>Bacteroidota</taxon>
        <taxon>Sphingobacteriia</taxon>
        <taxon>Sphingobacteriales</taxon>
        <taxon>Sphingobacteriaceae</taxon>
        <taxon>Pedobacter</taxon>
    </lineage>
</organism>
<dbReference type="OrthoDB" id="122062at2"/>
<keyword evidence="1" id="KW-0472">Membrane</keyword>
<proteinExistence type="predicted"/>
<dbReference type="InterPro" id="IPR004316">
    <property type="entry name" value="SWEET_rpt"/>
</dbReference>
<dbReference type="Pfam" id="PF03083">
    <property type="entry name" value="MtN3_slv"/>
    <property type="match status" value="1"/>
</dbReference>
<gene>
    <name evidence="2" type="ORF">C7T94_09300</name>
</gene>
<dbReference type="RefSeq" id="WP_107215084.1">
    <property type="nucleotide sequence ID" value="NZ_KZ686269.1"/>
</dbReference>
<dbReference type="Proteomes" id="UP000240912">
    <property type="component" value="Unassembled WGS sequence"/>
</dbReference>
<dbReference type="GO" id="GO:0051119">
    <property type="term" value="F:sugar transmembrane transporter activity"/>
    <property type="evidence" value="ECO:0007669"/>
    <property type="project" value="InterPro"/>
</dbReference>
<feature type="transmembrane region" description="Helical" evidence="1">
    <location>
        <begin position="61"/>
        <end position="82"/>
    </location>
</feature>
<dbReference type="GO" id="GO:0016020">
    <property type="term" value="C:membrane"/>
    <property type="evidence" value="ECO:0007669"/>
    <property type="project" value="InterPro"/>
</dbReference>
<dbReference type="EMBL" id="PYLS01000005">
    <property type="protein sequence ID" value="PST82826.1"/>
    <property type="molecule type" value="Genomic_DNA"/>
</dbReference>
<name>A0A2T3HK66_9SPHI</name>
<protein>
    <recommendedName>
        <fullName evidence="4">MtN3 and saliva related transmembrane protein</fullName>
    </recommendedName>
</protein>